<dbReference type="SMART" id="SM01103">
    <property type="entry name" value="CRS1_YhbY"/>
    <property type="match status" value="1"/>
</dbReference>
<evidence type="ECO:0000256" key="1">
    <source>
        <dbReference type="ARBA" id="ARBA00022884"/>
    </source>
</evidence>
<keyword evidence="1 2" id="KW-0694">RNA-binding</keyword>
<dbReference type="Proteomes" id="UP000236751">
    <property type="component" value="Unassembled WGS sequence"/>
</dbReference>
<dbReference type="InterPro" id="IPR001890">
    <property type="entry name" value="RNA-binding_CRM"/>
</dbReference>
<feature type="domain" description="CRM" evidence="3">
    <location>
        <begin position="9"/>
        <end position="102"/>
    </location>
</feature>
<dbReference type="InterPro" id="IPR051925">
    <property type="entry name" value="RNA-binding_domain"/>
</dbReference>
<dbReference type="AlphaFoldDB" id="A0A1H5RU56"/>
<dbReference type="InterPro" id="IPR035920">
    <property type="entry name" value="YhbY-like_sf"/>
</dbReference>
<dbReference type="NCBIfam" id="TIGR00253">
    <property type="entry name" value="RNA_bind_YhbY"/>
    <property type="match status" value="1"/>
</dbReference>
<evidence type="ECO:0000313" key="4">
    <source>
        <dbReference type="EMBL" id="SEF41852.1"/>
    </source>
</evidence>
<dbReference type="EMBL" id="FNVK01000001">
    <property type="protein sequence ID" value="SEF41852.1"/>
    <property type="molecule type" value="Genomic_DNA"/>
</dbReference>
<dbReference type="PANTHER" id="PTHR40065:SF3">
    <property type="entry name" value="RNA-BINDING PROTEIN YHBY"/>
    <property type="match status" value="1"/>
</dbReference>
<dbReference type="PROSITE" id="PS51295">
    <property type="entry name" value="CRM"/>
    <property type="match status" value="1"/>
</dbReference>
<accession>A0A1H5RU56</accession>
<dbReference type="SUPFAM" id="SSF75471">
    <property type="entry name" value="YhbY-like"/>
    <property type="match status" value="1"/>
</dbReference>
<evidence type="ECO:0000313" key="5">
    <source>
        <dbReference type="Proteomes" id="UP000236751"/>
    </source>
</evidence>
<evidence type="ECO:0000256" key="2">
    <source>
        <dbReference type="PROSITE-ProRule" id="PRU00626"/>
    </source>
</evidence>
<dbReference type="Pfam" id="PF01985">
    <property type="entry name" value="CRS1_YhbY"/>
    <property type="match status" value="1"/>
</dbReference>
<dbReference type="Gene3D" id="3.30.110.60">
    <property type="entry name" value="YhbY-like"/>
    <property type="match status" value="1"/>
</dbReference>
<evidence type="ECO:0000259" key="3">
    <source>
        <dbReference type="PROSITE" id="PS51295"/>
    </source>
</evidence>
<dbReference type="InterPro" id="IPR017924">
    <property type="entry name" value="RNA-binding_YhbY"/>
</dbReference>
<name>A0A1H5RU56_NITMU</name>
<proteinExistence type="predicted"/>
<protein>
    <submittedName>
        <fullName evidence="4">Putative RNA-binding protein, YhbY family</fullName>
    </submittedName>
</protein>
<reference evidence="4 5" key="1">
    <citation type="submission" date="2016-10" db="EMBL/GenBank/DDBJ databases">
        <authorList>
            <person name="de Groot N.N."/>
        </authorList>
    </citation>
    <scope>NUCLEOTIDE SEQUENCE [LARGE SCALE GENOMIC DNA]</scope>
    <source>
        <strain evidence="4 5">Nl13</strain>
    </source>
</reference>
<organism evidence="4 5">
    <name type="scientific">Nitrosospira multiformis (strain ATCC 25196 / NCIMB 11849 / C 71)</name>
    <dbReference type="NCBI Taxonomy" id="323848"/>
    <lineage>
        <taxon>Bacteria</taxon>
        <taxon>Pseudomonadati</taxon>
        <taxon>Pseudomonadota</taxon>
        <taxon>Betaproteobacteria</taxon>
        <taxon>Nitrosomonadales</taxon>
        <taxon>Nitrosomonadaceae</taxon>
        <taxon>Nitrosospira</taxon>
    </lineage>
</organism>
<dbReference type="PANTHER" id="PTHR40065">
    <property type="entry name" value="RNA-BINDING PROTEIN YHBY"/>
    <property type="match status" value="1"/>
</dbReference>
<sequence length="102" mass="11420">MIVVKEDMLALTPDFRRGLKARAHALKPVVWIGAAGLSDNVVNELDQRLKSHELIKIKVASADWEIRNALLEKICGRLNAAPVQHIGKMLVIYRPEPEKTNS</sequence>
<gene>
    <name evidence="4" type="ORF">SAMN05216403_101208</name>
</gene>
<dbReference type="GO" id="GO:0003723">
    <property type="term" value="F:RNA binding"/>
    <property type="evidence" value="ECO:0007669"/>
    <property type="project" value="UniProtKB-UniRule"/>
</dbReference>